<protein>
    <submittedName>
        <fullName evidence="2">Uncharacterized protein</fullName>
    </submittedName>
</protein>
<dbReference type="EMBL" id="JACEFO010000302">
    <property type="protein sequence ID" value="KAF8775581.1"/>
    <property type="molecule type" value="Genomic_DNA"/>
</dbReference>
<name>A0A835KTH6_9POAL</name>
<keyword evidence="3" id="KW-1185">Reference proteome</keyword>
<dbReference type="OrthoDB" id="591320at2759"/>
<dbReference type="Proteomes" id="UP000636709">
    <property type="component" value="Unassembled WGS sequence"/>
</dbReference>
<evidence type="ECO:0000313" key="2">
    <source>
        <dbReference type="EMBL" id="KAF8775581.1"/>
    </source>
</evidence>
<comment type="caution">
    <text evidence="2">The sequence shown here is derived from an EMBL/GenBank/DDBJ whole genome shotgun (WGS) entry which is preliminary data.</text>
</comment>
<feature type="compositionally biased region" description="Basic residues" evidence="1">
    <location>
        <begin position="1"/>
        <end position="10"/>
    </location>
</feature>
<proteinExistence type="predicted"/>
<reference evidence="2" key="1">
    <citation type="submission" date="2020-07" db="EMBL/GenBank/DDBJ databases">
        <title>Genome sequence and genetic diversity analysis of an under-domesticated orphan crop, white fonio (Digitaria exilis).</title>
        <authorList>
            <person name="Bennetzen J.L."/>
            <person name="Chen S."/>
            <person name="Ma X."/>
            <person name="Wang X."/>
            <person name="Yssel A.E.J."/>
            <person name="Chaluvadi S.R."/>
            <person name="Johnson M."/>
            <person name="Gangashetty P."/>
            <person name="Hamidou F."/>
            <person name="Sanogo M.D."/>
            <person name="Zwaenepoel A."/>
            <person name="Wallace J."/>
            <person name="Van De Peer Y."/>
            <person name="Van Deynze A."/>
        </authorList>
    </citation>
    <scope>NUCLEOTIDE SEQUENCE</scope>
    <source>
        <tissue evidence="2">Leaves</tissue>
    </source>
</reference>
<feature type="region of interest" description="Disordered" evidence="1">
    <location>
        <begin position="1"/>
        <end position="23"/>
    </location>
</feature>
<accession>A0A835KTH6</accession>
<dbReference type="PANTHER" id="PTHR33085:SF125">
    <property type="entry name" value="EXPRESSED PROTEIN"/>
    <property type="match status" value="1"/>
</dbReference>
<dbReference type="AlphaFoldDB" id="A0A835KTH6"/>
<evidence type="ECO:0000313" key="3">
    <source>
        <dbReference type="Proteomes" id="UP000636709"/>
    </source>
</evidence>
<dbReference type="PANTHER" id="PTHR33085">
    <property type="entry name" value="OS12G0113100 PROTEIN-RELATED"/>
    <property type="match status" value="1"/>
</dbReference>
<gene>
    <name evidence="2" type="ORF">HU200_004356</name>
</gene>
<dbReference type="Pfam" id="PF07893">
    <property type="entry name" value="DUF1668"/>
    <property type="match status" value="1"/>
</dbReference>
<organism evidence="2 3">
    <name type="scientific">Digitaria exilis</name>
    <dbReference type="NCBI Taxonomy" id="1010633"/>
    <lineage>
        <taxon>Eukaryota</taxon>
        <taxon>Viridiplantae</taxon>
        <taxon>Streptophyta</taxon>
        <taxon>Embryophyta</taxon>
        <taxon>Tracheophyta</taxon>
        <taxon>Spermatophyta</taxon>
        <taxon>Magnoliopsida</taxon>
        <taxon>Liliopsida</taxon>
        <taxon>Poales</taxon>
        <taxon>Poaceae</taxon>
        <taxon>PACMAD clade</taxon>
        <taxon>Panicoideae</taxon>
        <taxon>Panicodae</taxon>
        <taxon>Paniceae</taxon>
        <taxon>Anthephorinae</taxon>
        <taxon>Digitaria</taxon>
    </lineage>
</organism>
<sequence length="519" mass="56874">MAARRTRSGTKRPAEFDVSPRPLKRRPTRINIKFCRPFRPDKVLLAAIDASRDEEKHQLLAAIRGVTTSFHEHEHHLNPPKHPAAATTWRRERLSSLRRERSAGVREANADASPDSAALKCSFSDGRLSSSLEVSTSIAAIISGREGKGKQAASSCAPAPSSEKDDDLGLRGFFAVSGSLWPIKLTIRSESVFAILGFRVCLDRAIAPSPRRRRPCYRRRANLDTGVQSLRRLNLSNHLFYPSTAAAEATMARSEAAIHANAERQAGYKHGLRFLQTISSSLGALPDAAINLKTGCPYYAGDLPFAVVTLLGDESKILCSDSAGRTSLYDADSDSVMTVPDLLAPKGRCSIPISITRAAGDGSPEARRDSLYIMGRTQHPDFREHCIEELSYKGGQDLLSAQDMFRGWCSLPAPHAGPELLDDIDGHVVRSMPAHPTRGHPMAMVSAHSFLVYVSSMTPGAGTYAFDTGSWNWKHAGDWSLTVIEVVRCDGEASPGKLRMLKHMSKYHVFEDHSIKRVL</sequence>
<dbReference type="InterPro" id="IPR012871">
    <property type="entry name" value="DUF1668_ORYSA"/>
</dbReference>
<evidence type="ECO:0000256" key="1">
    <source>
        <dbReference type="SAM" id="MobiDB-lite"/>
    </source>
</evidence>